<feature type="chain" id="PRO_5012772217" evidence="1">
    <location>
        <begin position="31"/>
        <end position="110"/>
    </location>
</feature>
<feature type="signal peptide" evidence="1">
    <location>
        <begin position="1"/>
        <end position="30"/>
    </location>
</feature>
<accession>A0A1Q3BEP2</accession>
<evidence type="ECO:0000313" key="3">
    <source>
        <dbReference type="Proteomes" id="UP000187406"/>
    </source>
</evidence>
<proteinExistence type="predicted"/>
<dbReference type="PANTHER" id="PTHR48216">
    <property type="match status" value="1"/>
</dbReference>
<dbReference type="EMBL" id="BDDD01000464">
    <property type="protein sequence ID" value="GAV66263.1"/>
    <property type="molecule type" value="Genomic_DNA"/>
</dbReference>
<gene>
    <name evidence="2" type="ORF">CFOL_v3_09773</name>
</gene>
<evidence type="ECO:0000256" key="1">
    <source>
        <dbReference type="SAM" id="SignalP"/>
    </source>
</evidence>
<organism evidence="2 3">
    <name type="scientific">Cephalotus follicularis</name>
    <name type="common">Albany pitcher plant</name>
    <dbReference type="NCBI Taxonomy" id="3775"/>
    <lineage>
        <taxon>Eukaryota</taxon>
        <taxon>Viridiplantae</taxon>
        <taxon>Streptophyta</taxon>
        <taxon>Embryophyta</taxon>
        <taxon>Tracheophyta</taxon>
        <taxon>Spermatophyta</taxon>
        <taxon>Magnoliopsida</taxon>
        <taxon>eudicotyledons</taxon>
        <taxon>Gunneridae</taxon>
        <taxon>Pentapetalae</taxon>
        <taxon>rosids</taxon>
        <taxon>fabids</taxon>
        <taxon>Oxalidales</taxon>
        <taxon>Cephalotaceae</taxon>
        <taxon>Cephalotus</taxon>
    </lineage>
</organism>
<sequence>MRREMANSNNLISLAFFIALSISSIHVCQAARYLLQVQPLPTLPPLPLYMPTLPQPTLPTTQPSLPMPTLPTLPKFAFPPLPITIPSIPTIPTTIPSIPFLSPPPAPSTP</sequence>
<dbReference type="STRING" id="3775.A0A1Q3BEP2"/>
<dbReference type="InParanoid" id="A0A1Q3BEP2"/>
<keyword evidence="3" id="KW-1185">Reference proteome</keyword>
<name>A0A1Q3BEP2_CEPFO</name>
<dbReference type="PANTHER" id="PTHR48216:SF1">
    <property type="match status" value="1"/>
</dbReference>
<dbReference type="Proteomes" id="UP000187406">
    <property type="component" value="Unassembled WGS sequence"/>
</dbReference>
<protein>
    <submittedName>
        <fullName evidence="2">Uncharacterized protein</fullName>
    </submittedName>
</protein>
<keyword evidence="1" id="KW-0732">Signal</keyword>
<dbReference type="AlphaFoldDB" id="A0A1Q3BEP2"/>
<reference evidence="3" key="1">
    <citation type="submission" date="2016-04" db="EMBL/GenBank/DDBJ databases">
        <title>Cephalotus genome sequencing.</title>
        <authorList>
            <person name="Fukushima K."/>
            <person name="Hasebe M."/>
            <person name="Fang X."/>
        </authorList>
    </citation>
    <scope>NUCLEOTIDE SEQUENCE [LARGE SCALE GENOMIC DNA]</scope>
    <source>
        <strain evidence="3">cv. St1</strain>
    </source>
</reference>
<evidence type="ECO:0000313" key="2">
    <source>
        <dbReference type="EMBL" id="GAV66263.1"/>
    </source>
</evidence>
<comment type="caution">
    <text evidence="2">The sequence shown here is derived from an EMBL/GenBank/DDBJ whole genome shotgun (WGS) entry which is preliminary data.</text>
</comment>